<dbReference type="SUPFAM" id="SSF46785">
    <property type="entry name" value="Winged helix' DNA-binding domain"/>
    <property type="match status" value="1"/>
</dbReference>
<dbReference type="Proteomes" id="UP000705379">
    <property type="component" value="Unassembled WGS sequence"/>
</dbReference>
<evidence type="ECO:0000313" key="6">
    <source>
        <dbReference type="Proteomes" id="UP000705379"/>
    </source>
</evidence>
<dbReference type="Gene3D" id="1.10.10.10">
    <property type="entry name" value="Winged helix-like DNA-binding domain superfamily/Winged helix DNA-binding domain"/>
    <property type="match status" value="1"/>
</dbReference>
<evidence type="ECO:0000256" key="3">
    <source>
        <dbReference type="ARBA" id="ARBA00023163"/>
    </source>
</evidence>
<dbReference type="SMART" id="SM00895">
    <property type="entry name" value="FCD"/>
    <property type="match status" value="1"/>
</dbReference>
<dbReference type="GO" id="GO:0003700">
    <property type="term" value="F:DNA-binding transcription factor activity"/>
    <property type="evidence" value="ECO:0007669"/>
    <property type="project" value="InterPro"/>
</dbReference>
<evidence type="ECO:0000256" key="1">
    <source>
        <dbReference type="ARBA" id="ARBA00023015"/>
    </source>
</evidence>
<dbReference type="InterPro" id="IPR011711">
    <property type="entry name" value="GntR_C"/>
</dbReference>
<dbReference type="InterPro" id="IPR000524">
    <property type="entry name" value="Tscrpt_reg_HTH_GntR"/>
</dbReference>
<dbReference type="InterPro" id="IPR036388">
    <property type="entry name" value="WH-like_DNA-bd_sf"/>
</dbReference>
<dbReference type="Gene3D" id="1.20.120.530">
    <property type="entry name" value="GntR ligand-binding domain-like"/>
    <property type="match status" value="1"/>
</dbReference>
<dbReference type="EMBL" id="QTKU01000001">
    <property type="protein sequence ID" value="MBS8259240.1"/>
    <property type="molecule type" value="Genomic_DNA"/>
</dbReference>
<keyword evidence="1" id="KW-0805">Transcription regulation</keyword>
<gene>
    <name evidence="5" type="ORF">DYI23_03315</name>
</gene>
<feature type="domain" description="HTH gntR-type" evidence="4">
    <location>
        <begin position="14"/>
        <end position="82"/>
    </location>
</feature>
<dbReference type="GO" id="GO:0003677">
    <property type="term" value="F:DNA binding"/>
    <property type="evidence" value="ECO:0007669"/>
    <property type="project" value="UniProtKB-KW"/>
</dbReference>
<comment type="caution">
    <text evidence="5">The sequence shown here is derived from an EMBL/GenBank/DDBJ whole genome shotgun (WGS) entry which is preliminary data.</text>
</comment>
<dbReference type="InterPro" id="IPR008920">
    <property type="entry name" value="TF_FadR/GntR_C"/>
</dbReference>
<reference evidence="5" key="1">
    <citation type="submission" date="2018-08" db="EMBL/GenBank/DDBJ databases">
        <authorList>
            <person name="Jin W."/>
            <person name="Wang H."/>
            <person name="Yang Y."/>
            <person name="Li M."/>
            <person name="Liu J."/>
        </authorList>
    </citation>
    <scope>NUCLEOTIDE SEQUENCE</scope>
    <source>
        <strain evidence="5">AESS21</strain>
    </source>
</reference>
<dbReference type="Pfam" id="PF07729">
    <property type="entry name" value="FCD"/>
    <property type="match status" value="1"/>
</dbReference>
<dbReference type="InterPro" id="IPR036390">
    <property type="entry name" value="WH_DNA-bd_sf"/>
</dbReference>
<accession>A0A944GSB1</accession>
<keyword evidence="2" id="KW-0238">DNA-binding</keyword>
<dbReference type="RefSeq" id="WP_213214894.1">
    <property type="nucleotide sequence ID" value="NZ_QTKU01000001.1"/>
</dbReference>
<sequence>MENKVPLSDGGESGRAADNVVAALEAQIVSGSLQDQAPLPAERDLMEQFGTSRTVIREAISKLSSLGLVETRPRFRPIVRKPDYATVLNACGNVVQHLLTDRSGIKNLYDSRVFIERALVRDAALTARKEELVELKAALEANRKAIPDSLAFYRTDVAFHGVLYRIPRNPIFPAIHEGYTSWLAPQWDQMLRSPERNEVNYLAHKAILDAILERDPVAAEEALTNHLKAAWEFVRVTFDWDKE</sequence>
<evidence type="ECO:0000256" key="2">
    <source>
        <dbReference type="ARBA" id="ARBA00023125"/>
    </source>
</evidence>
<dbReference type="Pfam" id="PF00392">
    <property type="entry name" value="GntR"/>
    <property type="match status" value="1"/>
</dbReference>
<reference evidence="5" key="2">
    <citation type="journal article" date="2021" name="Microorganisms">
        <title>Bacterial Dimethylsulfoniopropionate Biosynthesis in the East China Sea.</title>
        <authorList>
            <person name="Liu J."/>
            <person name="Zhang Y."/>
            <person name="Liu J."/>
            <person name="Zhong H."/>
            <person name="Williams B.T."/>
            <person name="Zheng Y."/>
            <person name="Curson A.R.J."/>
            <person name="Sun C."/>
            <person name="Sun H."/>
            <person name="Song D."/>
            <person name="Wagner Mackenzie B."/>
            <person name="Bermejo Martinez A."/>
            <person name="Todd J.D."/>
            <person name="Zhang X.H."/>
        </authorList>
    </citation>
    <scope>NUCLEOTIDE SEQUENCE</scope>
    <source>
        <strain evidence="5">AESS21</strain>
    </source>
</reference>
<keyword evidence="3" id="KW-0804">Transcription</keyword>
<organism evidence="5 6">
    <name type="scientific">Roseibium polysiphoniae</name>
    <dbReference type="NCBI Taxonomy" id="2571221"/>
    <lineage>
        <taxon>Bacteria</taxon>
        <taxon>Pseudomonadati</taxon>
        <taxon>Pseudomonadota</taxon>
        <taxon>Alphaproteobacteria</taxon>
        <taxon>Hyphomicrobiales</taxon>
        <taxon>Stappiaceae</taxon>
        <taxon>Roseibium</taxon>
    </lineage>
</organism>
<evidence type="ECO:0000313" key="5">
    <source>
        <dbReference type="EMBL" id="MBS8259240.1"/>
    </source>
</evidence>
<dbReference type="SUPFAM" id="SSF48008">
    <property type="entry name" value="GntR ligand-binding domain-like"/>
    <property type="match status" value="1"/>
</dbReference>
<dbReference type="PROSITE" id="PS50949">
    <property type="entry name" value="HTH_GNTR"/>
    <property type="match status" value="1"/>
</dbReference>
<proteinExistence type="predicted"/>
<dbReference type="SMART" id="SM00345">
    <property type="entry name" value="HTH_GNTR"/>
    <property type="match status" value="1"/>
</dbReference>
<dbReference type="AlphaFoldDB" id="A0A944GSB1"/>
<name>A0A944GSB1_9HYPH</name>
<dbReference type="CDD" id="cd07377">
    <property type="entry name" value="WHTH_GntR"/>
    <property type="match status" value="1"/>
</dbReference>
<dbReference type="PANTHER" id="PTHR43537:SF44">
    <property type="entry name" value="GNTR FAMILY REGULATORY PROTEIN"/>
    <property type="match status" value="1"/>
</dbReference>
<evidence type="ECO:0000259" key="4">
    <source>
        <dbReference type="PROSITE" id="PS50949"/>
    </source>
</evidence>
<dbReference type="PANTHER" id="PTHR43537">
    <property type="entry name" value="TRANSCRIPTIONAL REGULATOR, GNTR FAMILY"/>
    <property type="match status" value="1"/>
</dbReference>
<protein>
    <submittedName>
        <fullName evidence="5">FCD domain-containing protein</fullName>
    </submittedName>
</protein>
<dbReference type="PRINTS" id="PR00035">
    <property type="entry name" value="HTHGNTR"/>
</dbReference>